<keyword evidence="5 8" id="KW-0573">Peptidoglycan synthesis</keyword>
<comment type="catalytic activity">
    <reaction evidence="8">
        <text>UDP-N-acetyl-alpha-D-muramoyl-L-alanyl-D-glutamate + meso-2,6-diaminopimelate + ATP = UDP-N-acetyl-alpha-D-muramoyl-L-alanyl-gamma-D-glutamyl-meso-2,6-diaminopimelate + ADP + phosphate + H(+)</text>
        <dbReference type="Rhea" id="RHEA:23676"/>
        <dbReference type="ChEBI" id="CHEBI:15378"/>
        <dbReference type="ChEBI" id="CHEBI:30616"/>
        <dbReference type="ChEBI" id="CHEBI:43474"/>
        <dbReference type="ChEBI" id="CHEBI:57791"/>
        <dbReference type="ChEBI" id="CHEBI:83900"/>
        <dbReference type="ChEBI" id="CHEBI:83905"/>
        <dbReference type="ChEBI" id="CHEBI:456216"/>
        <dbReference type="EC" id="6.3.2.13"/>
    </reaction>
</comment>
<dbReference type="InterPro" id="IPR013221">
    <property type="entry name" value="Mur_ligase_cen"/>
</dbReference>
<keyword evidence="8" id="KW-0067">ATP-binding</keyword>
<gene>
    <name evidence="8 13" type="primary">murE</name>
    <name evidence="13" type="ORF">psyc5s11_30870</name>
</gene>
<evidence type="ECO:0000256" key="1">
    <source>
        <dbReference type="ARBA" id="ARBA00004752"/>
    </source>
</evidence>
<evidence type="ECO:0000256" key="7">
    <source>
        <dbReference type="ARBA" id="ARBA00023316"/>
    </source>
</evidence>
<dbReference type="InterPro" id="IPR000713">
    <property type="entry name" value="Mur_ligase_N"/>
</dbReference>
<dbReference type="NCBIfam" id="NF001126">
    <property type="entry name" value="PRK00139.1-4"/>
    <property type="match status" value="1"/>
</dbReference>
<dbReference type="InterPro" id="IPR005761">
    <property type="entry name" value="UDP-N-AcMur-Glu-dNH2Pim_ligase"/>
</dbReference>
<dbReference type="InterPro" id="IPR036565">
    <property type="entry name" value="Mur-like_cat_sf"/>
</dbReference>
<evidence type="ECO:0000256" key="5">
    <source>
        <dbReference type="ARBA" id="ARBA00022984"/>
    </source>
</evidence>
<keyword evidence="4 8" id="KW-0133">Cell shape</keyword>
<evidence type="ECO:0000256" key="9">
    <source>
        <dbReference type="RuleBase" id="RU004135"/>
    </source>
</evidence>
<feature type="binding site" evidence="8">
    <location>
        <begin position="405"/>
        <end position="408"/>
    </location>
    <ligand>
        <name>meso-2,6-diaminopimelate</name>
        <dbReference type="ChEBI" id="CHEBI:57791"/>
    </ligand>
</feature>
<keyword evidence="8" id="KW-0460">Magnesium</keyword>
<evidence type="ECO:0000256" key="8">
    <source>
        <dbReference type="HAMAP-Rule" id="MF_00208"/>
    </source>
</evidence>
<organism evidence="13 14">
    <name type="scientific">Clostridium gelidum</name>
    <dbReference type="NCBI Taxonomy" id="704125"/>
    <lineage>
        <taxon>Bacteria</taxon>
        <taxon>Bacillati</taxon>
        <taxon>Bacillota</taxon>
        <taxon>Clostridia</taxon>
        <taxon>Eubacteriales</taxon>
        <taxon>Clostridiaceae</taxon>
        <taxon>Clostridium</taxon>
    </lineage>
</organism>
<comment type="cofactor">
    <cofactor evidence="8">
        <name>Mg(2+)</name>
        <dbReference type="ChEBI" id="CHEBI:18420"/>
    </cofactor>
</comment>
<dbReference type="Gene3D" id="3.90.190.20">
    <property type="entry name" value="Mur ligase, C-terminal domain"/>
    <property type="match status" value="1"/>
</dbReference>
<dbReference type="GO" id="GO:0016874">
    <property type="term" value="F:ligase activity"/>
    <property type="evidence" value="ECO:0007669"/>
    <property type="project" value="UniProtKB-KW"/>
</dbReference>
<accession>A0ABN6IXY6</accession>
<dbReference type="SUPFAM" id="SSF63418">
    <property type="entry name" value="MurE/MurF N-terminal domain"/>
    <property type="match status" value="1"/>
</dbReference>
<keyword evidence="6 8" id="KW-0131">Cell cycle</keyword>
<dbReference type="Pfam" id="PF01225">
    <property type="entry name" value="Mur_ligase"/>
    <property type="match status" value="1"/>
</dbReference>
<dbReference type="SUPFAM" id="SSF53623">
    <property type="entry name" value="MurD-like peptide ligases, catalytic domain"/>
    <property type="match status" value="1"/>
</dbReference>
<feature type="domain" description="Mur ligase central" evidence="12">
    <location>
        <begin position="109"/>
        <end position="309"/>
    </location>
</feature>
<feature type="binding site" evidence="8">
    <location>
        <begin position="153"/>
        <end position="154"/>
    </location>
    <ligand>
        <name>UDP-N-acetyl-alpha-D-muramoyl-L-alanyl-D-glutamate</name>
        <dbReference type="ChEBI" id="CHEBI:83900"/>
    </ligand>
</feature>
<keyword evidence="8" id="KW-0963">Cytoplasm</keyword>
<evidence type="ECO:0000256" key="6">
    <source>
        <dbReference type="ARBA" id="ARBA00023306"/>
    </source>
</evidence>
<keyword evidence="8 13" id="KW-0436">Ligase</keyword>
<dbReference type="Pfam" id="PF02875">
    <property type="entry name" value="Mur_ligase_C"/>
    <property type="match status" value="1"/>
</dbReference>
<keyword evidence="14" id="KW-1185">Reference proteome</keyword>
<feature type="binding site" evidence="8">
    <location>
        <position position="455"/>
    </location>
    <ligand>
        <name>meso-2,6-diaminopimelate</name>
        <dbReference type="ChEBI" id="CHEBI:57791"/>
    </ligand>
</feature>
<dbReference type="Gene3D" id="3.40.1390.10">
    <property type="entry name" value="MurE/MurF, N-terminal domain"/>
    <property type="match status" value="1"/>
</dbReference>
<protein>
    <recommendedName>
        <fullName evidence="8">UDP-N-acetylmuramoyl-L-alanyl-D-glutamate--2,6-diaminopimelate ligase</fullName>
        <ecNumber evidence="8">6.3.2.13</ecNumber>
    </recommendedName>
    <alternativeName>
        <fullName evidence="8">Meso-A2pm-adding enzyme</fullName>
    </alternativeName>
    <alternativeName>
        <fullName evidence="8">Meso-diaminopimelate-adding enzyme</fullName>
    </alternativeName>
    <alternativeName>
        <fullName evidence="8">UDP-MurNAc-L-Ala-D-Glu:meso-diaminopimelate ligase</fullName>
    </alternativeName>
    <alternativeName>
        <fullName evidence="8">UDP-MurNAc-tripeptide synthetase</fullName>
    </alternativeName>
    <alternativeName>
        <fullName evidence="8">UDP-N-acetylmuramyl-tripeptide synthetase</fullName>
    </alternativeName>
</protein>
<feature type="binding site" evidence="8">
    <location>
        <position position="180"/>
    </location>
    <ligand>
        <name>UDP-N-acetyl-alpha-D-muramoyl-L-alanyl-D-glutamate</name>
        <dbReference type="ChEBI" id="CHEBI:83900"/>
    </ligand>
</feature>
<dbReference type="Proteomes" id="UP000824633">
    <property type="component" value="Chromosome"/>
</dbReference>
<keyword evidence="8" id="KW-0547">Nucleotide-binding</keyword>
<dbReference type="SUPFAM" id="SSF53244">
    <property type="entry name" value="MurD-like peptide ligases, peptide-binding domain"/>
    <property type="match status" value="1"/>
</dbReference>
<feature type="domain" description="Mur ligase N-terminal catalytic" evidence="10">
    <location>
        <begin position="22"/>
        <end position="93"/>
    </location>
</feature>
<feature type="binding site" evidence="8">
    <location>
        <position position="381"/>
    </location>
    <ligand>
        <name>meso-2,6-diaminopimelate</name>
        <dbReference type="ChEBI" id="CHEBI:57791"/>
    </ligand>
</feature>
<dbReference type="EC" id="6.3.2.13" evidence="8"/>
<dbReference type="PANTHER" id="PTHR23135:SF4">
    <property type="entry name" value="UDP-N-ACETYLMURAMOYL-L-ALANYL-D-GLUTAMATE--2,6-DIAMINOPIMELATE LIGASE MURE HOMOLOG, CHLOROPLASTIC"/>
    <property type="match status" value="1"/>
</dbReference>
<dbReference type="InterPro" id="IPR036615">
    <property type="entry name" value="Mur_ligase_C_dom_sf"/>
</dbReference>
<feature type="binding site" evidence="8">
    <location>
        <begin position="111"/>
        <end position="117"/>
    </location>
    <ligand>
        <name>ATP</name>
        <dbReference type="ChEBI" id="CHEBI:30616"/>
    </ligand>
</feature>
<dbReference type="RefSeq" id="WP_224033408.1">
    <property type="nucleotide sequence ID" value="NZ_AP024849.1"/>
</dbReference>
<sequence>MNLVNILNGIDYEVIQGEIDVEINKINYDSRKVKELDIFVCIKGYATDGHKYIDKAIENGAKVVVIQDDVEINEKKITIIKSRDTRKALALMGANLYENPSSKMKIIGITGTNGKTTTAFMIKDILEANNKKVGLIGTIANYIGNEKIHTERTTPESLELQELFCEMIDKGVEYCVMEVSSHSLELDRVYGVKFEIGIFTNLTRDHLDFHKTFENYYKAKFKLFDRSRIKIINIDDNYGKQVISDLNALKTDDIYSFSVKEHSDFKALDEEMGSRDIKFKLNLGKNEQFILNIPGEYNIYNSLGAIAACFKLGIPNDAIKNGIEKVIVPGRCERVASEYKLPYEIIIDYAHTPDGLDNILKTAKAFTNGKLISVFGCGGDRDKVKRPQMGKISTDIADVTIITSDNPRSEEPMDIIKDIEASLNKDKYIVIENRKEAIKKAINIANKGDVIVIAGKGHETYQILKNKTIHFDEREVVKEILDSINNEQFTVNIYGTNPFRI</sequence>
<comment type="subcellular location">
    <subcellularLocation>
        <location evidence="8 9">Cytoplasm</location>
    </subcellularLocation>
</comment>
<comment type="PTM">
    <text evidence="8">Carboxylation is probably crucial for Mg(2+) binding and, consequently, for the gamma-phosphate positioning of ATP.</text>
</comment>
<comment type="function">
    <text evidence="8">Catalyzes the addition of meso-diaminopimelic acid to the nucleotide precursor UDP-N-acetylmuramoyl-L-alanyl-D-glutamate (UMAG) in the biosynthesis of bacterial cell-wall peptidoglycan.</text>
</comment>
<dbReference type="InterPro" id="IPR004101">
    <property type="entry name" value="Mur_ligase_C"/>
</dbReference>
<evidence type="ECO:0000259" key="10">
    <source>
        <dbReference type="Pfam" id="PF01225"/>
    </source>
</evidence>
<dbReference type="PANTHER" id="PTHR23135">
    <property type="entry name" value="MUR LIGASE FAMILY MEMBER"/>
    <property type="match status" value="1"/>
</dbReference>
<evidence type="ECO:0000256" key="2">
    <source>
        <dbReference type="ARBA" id="ARBA00005898"/>
    </source>
</evidence>
<name>A0ABN6IXY6_9CLOT</name>
<feature type="binding site" evidence="8">
    <location>
        <position position="188"/>
    </location>
    <ligand>
        <name>UDP-N-acetyl-alpha-D-muramoyl-L-alanyl-D-glutamate</name>
        <dbReference type="ChEBI" id="CHEBI:83900"/>
    </ligand>
</feature>
<comment type="pathway">
    <text evidence="1 8 9">Cell wall biogenesis; peptidoglycan biosynthesis.</text>
</comment>
<feature type="domain" description="Mur ligase C-terminal" evidence="11">
    <location>
        <begin position="330"/>
        <end position="457"/>
    </location>
</feature>
<evidence type="ECO:0000313" key="13">
    <source>
        <dbReference type="EMBL" id="BCZ47020.1"/>
    </source>
</evidence>
<keyword evidence="3 8" id="KW-0132">Cell division</keyword>
<evidence type="ECO:0000313" key="14">
    <source>
        <dbReference type="Proteomes" id="UP000824633"/>
    </source>
</evidence>
<feature type="short sequence motif" description="Meso-diaminopimelate recognition motif" evidence="8">
    <location>
        <begin position="405"/>
        <end position="408"/>
    </location>
</feature>
<dbReference type="Gene3D" id="3.40.1190.10">
    <property type="entry name" value="Mur-like, catalytic domain"/>
    <property type="match status" value="1"/>
</dbReference>
<keyword evidence="7 8" id="KW-0961">Cell wall biogenesis/degradation</keyword>
<feature type="binding site" evidence="8">
    <location>
        <position position="30"/>
    </location>
    <ligand>
        <name>UDP-N-acetyl-alpha-D-muramoyl-L-alanyl-D-glutamate</name>
        <dbReference type="ChEBI" id="CHEBI:83900"/>
    </ligand>
</feature>
<evidence type="ECO:0000256" key="3">
    <source>
        <dbReference type="ARBA" id="ARBA00022618"/>
    </source>
</evidence>
<feature type="modified residue" description="N6-carboxylysine" evidence="8">
    <location>
        <position position="220"/>
    </location>
</feature>
<proteinExistence type="inferred from homology"/>
<dbReference type="Pfam" id="PF08245">
    <property type="entry name" value="Mur_ligase_M"/>
    <property type="match status" value="1"/>
</dbReference>
<evidence type="ECO:0000259" key="12">
    <source>
        <dbReference type="Pfam" id="PF08245"/>
    </source>
</evidence>
<feature type="binding site" evidence="8">
    <location>
        <position position="459"/>
    </location>
    <ligand>
        <name>meso-2,6-diaminopimelate</name>
        <dbReference type="ChEBI" id="CHEBI:57791"/>
    </ligand>
</feature>
<reference evidence="14" key="1">
    <citation type="submission" date="2021-07" db="EMBL/GenBank/DDBJ databases">
        <title>Complete genome sequencing of a Clostridium isolate.</title>
        <authorList>
            <person name="Ueki A."/>
            <person name="Tonouchi A."/>
        </authorList>
    </citation>
    <scope>NUCLEOTIDE SEQUENCE [LARGE SCALE GENOMIC DNA]</scope>
    <source>
        <strain evidence="14">C5S11</strain>
    </source>
</reference>
<dbReference type="InterPro" id="IPR035911">
    <property type="entry name" value="MurE/MurF_N"/>
</dbReference>
<dbReference type="HAMAP" id="MF_00208">
    <property type="entry name" value="MurE"/>
    <property type="match status" value="1"/>
</dbReference>
<comment type="caution">
    <text evidence="8">Lacks conserved residue(s) required for the propagation of feature annotation.</text>
</comment>
<dbReference type="NCBIfam" id="NF001124">
    <property type="entry name" value="PRK00139.1-2"/>
    <property type="match status" value="1"/>
</dbReference>
<comment type="similarity">
    <text evidence="2 8">Belongs to the MurCDEF family. MurE subfamily.</text>
</comment>
<evidence type="ECO:0000259" key="11">
    <source>
        <dbReference type="Pfam" id="PF02875"/>
    </source>
</evidence>
<dbReference type="EMBL" id="AP024849">
    <property type="protein sequence ID" value="BCZ47020.1"/>
    <property type="molecule type" value="Genomic_DNA"/>
</dbReference>
<evidence type="ECO:0000256" key="4">
    <source>
        <dbReference type="ARBA" id="ARBA00022960"/>
    </source>
</evidence>
<dbReference type="NCBIfam" id="TIGR01085">
    <property type="entry name" value="murE"/>
    <property type="match status" value="1"/>
</dbReference>